<keyword evidence="1" id="KW-1133">Transmembrane helix</keyword>
<evidence type="ECO:0000256" key="1">
    <source>
        <dbReference type="SAM" id="Phobius"/>
    </source>
</evidence>
<name>A0A0A8YUK9_ARUDO</name>
<accession>A0A0A8YUK9</accession>
<evidence type="ECO:0000313" key="2">
    <source>
        <dbReference type="EMBL" id="JAD26287.1"/>
    </source>
</evidence>
<dbReference type="AlphaFoldDB" id="A0A0A8YUK9"/>
<proteinExistence type="predicted"/>
<organism evidence="2">
    <name type="scientific">Arundo donax</name>
    <name type="common">Giant reed</name>
    <name type="synonym">Donax arundinaceus</name>
    <dbReference type="NCBI Taxonomy" id="35708"/>
    <lineage>
        <taxon>Eukaryota</taxon>
        <taxon>Viridiplantae</taxon>
        <taxon>Streptophyta</taxon>
        <taxon>Embryophyta</taxon>
        <taxon>Tracheophyta</taxon>
        <taxon>Spermatophyta</taxon>
        <taxon>Magnoliopsida</taxon>
        <taxon>Liliopsida</taxon>
        <taxon>Poales</taxon>
        <taxon>Poaceae</taxon>
        <taxon>PACMAD clade</taxon>
        <taxon>Arundinoideae</taxon>
        <taxon>Arundineae</taxon>
        <taxon>Arundo</taxon>
    </lineage>
</organism>
<keyword evidence="1" id="KW-0812">Transmembrane</keyword>
<keyword evidence="1" id="KW-0472">Membrane</keyword>
<protein>
    <submittedName>
        <fullName evidence="2">Uncharacterized protein</fullName>
    </submittedName>
</protein>
<dbReference type="EMBL" id="GBRH01271608">
    <property type="protein sequence ID" value="JAD26287.1"/>
    <property type="molecule type" value="Transcribed_RNA"/>
</dbReference>
<sequence length="46" mass="5197">MDEALSDSCMFNFLYVGVSGSLALVLIMFYMFAHAFISLVMHVDFL</sequence>
<feature type="transmembrane region" description="Helical" evidence="1">
    <location>
        <begin position="12"/>
        <end position="37"/>
    </location>
</feature>
<reference evidence="2" key="1">
    <citation type="submission" date="2014-09" db="EMBL/GenBank/DDBJ databases">
        <authorList>
            <person name="Magalhaes I.L.F."/>
            <person name="Oliveira U."/>
            <person name="Santos F.R."/>
            <person name="Vidigal T.H.D.A."/>
            <person name="Brescovit A.D."/>
            <person name="Santos A.J."/>
        </authorList>
    </citation>
    <scope>NUCLEOTIDE SEQUENCE</scope>
    <source>
        <tissue evidence="2">Shoot tissue taken approximately 20 cm above the soil surface</tissue>
    </source>
</reference>
<reference evidence="2" key="2">
    <citation type="journal article" date="2015" name="Data Brief">
        <title>Shoot transcriptome of the giant reed, Arundo donax.</title>
        <authorList>
            <person name="Barrero R.A."/>
            <person name="Guerrero F.D."/>
            <person name="Moolhuijzen P."/>
            <person name="Goolsby J.A."/>
            <person name="Tidwell J."/>
            <person name="Bellgard S.E."/>
            <person name="Bellgard M.I."/>
        </authorList>
    </citation>
    <scope>NUCLEOTIDE SEQUENCE</scope>
    <source>
        <tissue evidence="2">Shoot tissue taken approximately 20 cm above the soil surface</tissue>
    </source>
</reference>